<dbReference type="Proteomes" id="UP000450676">
    <property type="component" value="Unassembled WGS sequence"/>
</dbReference>
<dbReference type="InterPro" id="IPR050194">
    <property type="entry name" value="Glycosyltransferase_grp1"/>
</dbReference>
<dbReference type="AlphaFoldDB" id="A0A7X4KPY1"/>
<dbReference type="InterPro" id="IPR001296">
    <property type="entry name" value="Glyco_trans_1"/>
</dbReference>
<dbReference type="InterPro" id="IPR028098">
    <property type="entry name" value="Glyco_trans_4-like_N"/>
</dbReference>
<feature type="domain" description="Glycosyl transferase family 1" evidence="1">
    <location>
        <begin position="191"/>
        <end position="332"/>
    </location>
</feature>
<dbReference type="EMBL" id="WWCU01000043">
    <property type="protein sequence ID" value="MYN10692.1"/>
    <property type="molecule type" value="Genomic_DNA"/>
</dbReference>
<evidence type="ECO:0000259" key="1">
    <source>
        <dbReference type="Pfam" id="PF00534"/>
    </source>
</evidence>
<keyword evidence="4" id="KW-1185">Reference proteome</keyword>
<dbReference type="PANTHER" id="PTHR45947">
    <property type="entry name" value="SULFOQUINOVOSYL TRANSFERASE SQD2"/>
    <property type="match status" value="1"/>
</dbReference>
<keyword evidence="3" id="KW-0808">Transferase</keyword>
<reference evidence="3 4" key="1">
    <citation type="submission" date="2019-12" db="EMBL/GenBank/DDBJ databases">
        <title>Novel species isolated from a subtropical stream in China.</title>
        <authorList>
            <person name="Lu H."/>
        </authorList>
    </citation>
    <scope>NUCLEOTIDE SEQUENCE [LARGE SCALE GENOMIC DNA]</scope>
    <source>
        <strain evidence="3 4">FT127W</strain>
    </source>
</reference>
<name>A0A7X4KPY1_9BURK</name>
<dbReference type="Pfam" id="PF13439">
    <property type="entry name" value="Glyco_transf_4"/>
    <property type="match status" value="1"/>
</dbReference>
<evidence type="ECO:0000313" key="4">
    <source>
        <dbReference type="Proteomes" id="UP000450676"/>
    </source>
</evidence>
<gene>
    <name evidence="3" type="ORF">GTP77_25560</name>
</gene>
<sequence>MLHVIHHLVMGGLENGLVNLINTMPPERYRHAIVCVENYNDFRLRIARADVEVIALHRSRIGIWRMRLEMLRLFRRLRPAIVHSRNMSGLDALLPARLAGVRTCVHGEHGWDVGDLDGSQWKPALLRRLHAPLVDRYITVSQDLARYLARRVGVAQPRIRQVYNGVDTARFAPRTPGAPRPALPDGFAGPDDILIGTVGRLQPVKDQATLLRAFARLRETQPALWPRLRLAIVGGGPLEAELQALVTELDVGAQVWLPGARDDVPAILASFDVFVLPSLSEGISNTILEAMACGLPVLATGVGGNLELVKDGVCGRFFTPGDVDALSGLLAAYGGDAGLRGAHGAAARQLAVEEFSMAAMVNNYMAVYDSAGKRS</sequence>
<dbReference type="PANTHER" id="PTHR45947:SF3">
    <property type="entry name" value="SULFOQUINOVOSYL TRANSFERASE SQD2"/>
    <property type="match status" value="1"/>
</dbReference>
<dbReference type="SUPFAM" id="SSF53756">
    <property type="entry name" value="UDP-Glycosyltransferase/glycogen phosphorylase"/>
    <property type="match status" value="1"/>
</dbReference>
<organism evidence="3 4">
    <name type="scientific">Pseudoduganella aquatica</name>
    <dbReference type="NCBI Taxonomy" id="2660641"/>
    <lineage>
        <taxon>Bacteria</taxon>
        <taxon>Pseudomonadati</taxon>
        <taxon>Pseudomonadota</taxon>
        <taxon>Betaproteobacteria</taxon>
        <taxon>Burkholderiales</taxon>
        <taxon>Oxalobacteraceae</taxon>
        <taxon>Telluria group</taxon>
        <taxon>Pseudoduganella</taxon>
    </lineage>
</organism>
<protein>
    <submittedName>
        <fullName evidence="3">TIGR03088 family PEP-CTERM/XrtA system glycosyltransferase</fullName>
    </submittedName>
</protein>
<evidence type="ECO:0000313" key="3">
    <source>
        <dbReference type="EMBL" id="MYN10692.1"/>
    </source>
</evidence>
<evidence type="ECO:0000259" key="2">
    <source>
        <dbReference type="Pfam" id="PF13439"/>
    </source>
</evidence>
<dbReference type="NCBIfam" id="TIGR03088">
    <property type="entry name" value="stp2"/>
    <property type="match status" value="1"/>
</dbReference>
<accession>A0A7X4KPY1</accession>
<proteinExistence type="predicted"/>
<dbReference type="Pfam" id="PF00534">
    <property type="entry name" value="Glycos_transf_1"/>
    <property type="match status" value="1"/>
</dbReference>
<dbReference type="Gene3D" id="3.40.50.2000">
    <property type="entry name" value="Glycogen Phosphorylase B"/>
    <property type="match status" value="2"/>
</dbReference>
<feature type="domain" description="Glycosyltransferase subfamily 4-like N-terminal" evidence="2">
    <location>
        <begin position="10"/>
        <end position="170"/>
    </location>
</feature>
<dbReference type="InterPro" id="IPR017522">
    <property type="entry name" value="Sugar_tfrase_PEP-CTERM_Stp2"/>
</dbReference>
<comment type="caution">
    <text evidence="3">The sequence shown here is derived from an EMBL/GenBank/DDBJ whole genome shotgun (WGS) entry which is preliminary data.</text>
</comment>
<dbReference type="GO" id="GO:0016757">
    <property type="term" value="F:glycosyltransferase activity"/>
    <property type="evidence" value="ECO:0007669"/>
    <property type="project" value="InterPro"/>
</dbReference>